<comment type="caution">
    <text evidence="11">The sequence shown here is derived from an EMBL/GenBank/DDBJ whole genome shotgun (WGS) entry which is preliminary data.</text>
</comment>
<feature type="transmembrane region" description="Helical" evidence="8">
    <location>
        <begin position="205"/>
        <end position="233"/>
    </location>
</feature>
<dbReference type="GO" id="GO:0015347">
    <property type="term" value="F:sodium-independent organic anion transmembrane transporter activity"/>
    <property type="evidence" value="ECO:0007669"/>
    <property type="project" value="TreeGrafter"/>
</dbReference>
<name>A0AAV2RI47_MEGNR</name>
<protein>
    <recommendedName>
        <fullName evidence="8">Solute carrier organic anion transporter family member</fullName>
    </recommendedName>
</protein>
<feature type="transmembrane region" description="Helical" evidence="8">
    <location>
        <begin position="132"/>
        <end position="153"/>
    </location>
</feature>
<dbReference type="Gene3D" id="1.20.1250.20">
    <property type="entry name" value="MFS general substrate transporter like domains"/>
    <property type="match status" value="1"/>
</dbReference>
<keyword evidence="4 8" id="KW-0812">Transmembrane</keyword>
<comment type="similarity">
    <text evidence="2 8">Belongs to the organo anion transporter (TC 2.A.60) family.</text>
</comment>
<dbReference type="GO" id="GO:0006811">
    <property type="term" value="P:monoatomic ion transport"/>
    <property type="evidence" value="ECO:0007669"/>
    <property type="project" value="UniProtKB-KW"/>
</dbReference>
<dbReference type="InterPro" id="IPR036259">
    <property type="entry name" value="MFS_trans_sf"/>
</dbReference>
<dbReference type="EMBL" id="CAXKWB010021225">
    <property type="protein sequence ID" value="CAL4123058.1"/>
    <property type="molecule type" value="Genomic_DNA"/>
</dbReference>
<feature type="transmembrane region" description="Helical" evidence="8">
    <location>
        <begin position="664"/>
        <end position="687"/>
    </location>
</feature>
<dbReference type="AlphaFoldDB" id="A0AAV2RI47"/>
<keyword evidence="6 8" id="KW-0472">Membrane</keyword>
<evidence type="ECO:0000256" key="7">
    <source>
        <dbReference type="ARBA" id="ARBA00023157"/>
    </source>
</evidence>
<proteinExistence type="inferred from homology"/>
<dbReference type="InterPro" id="IPR004156">
    <property type="entry name" value="OATP"/>
</dbReference>
<dbReference type="NCBIfam" id="TIGR00805">
    <property type="entry name" value="oat"/>
    <property type="match status" value="1"/>
</dbReference>
<feature type="transmembrane region" description="Helical" evidence="8">
    <location>
        <begin position="254"/>
        <end position="272"/>
    </location>
</feature>
<evidence type="ECO:0000256" key="1">
    <source>
        <dbReference type="ARBA" id="ARBA00004651"/>
    </source>
</evidence>
<dbReference type="CDD" id="cd17336">
    <property type="entry name" value="MFS_SLCO_OATP"/>
    <property type="match status" value="1"/>
</dbReference>
<keyword evidence="8" id="KW-0406">Ion transport</keyword>
<feature type="transmembrane region" description="Helical" evidence="8">
    <location>
        <begin position="104"/>
        <end position="125"/>
    </location>
</feature>
<keyword evidence="3" id="KW-1003">Cell membrane</keyword>
<comment type="subcellular location">
    <subcellularLocation>
        <location evidence="1 8">Cell membrane</location>
        <topology evidence="1 8">Multi-pass membrane protein</topology>
    </subcellularLocation>
</comment>
<dbReference type="SUPFAM" id="SSF103473">
    <property type="entry name" value="MFS general substrate transporter"/>
    <property type="match status" value="1"/>
</dbReference>
<evidence type="ECO:0000256" key="2">
    <source>
        <dbReference type="ARBA" id="ARBA00009657"/>
    </source>
</evidence>
<organism evidence="11 12">
    <name type="scientific">Meganyctiphanes norvegica</name>
    <name type="common">Northern krill</name>
    <name type="synonym">Thysanopoda norvegica</name>
    <dbReference type="NCBI Taxonomy" id="48144"/>
    <lineage>
        <taxon>Eukaryota</taxon>
        <taxon>Metazoa</taxon>
        <taxon>Ecdysozoa</taxon>
        <taxon>Arthropoda</taxon>
        <taxon>Crustacea</taxon>
        <taxon>Multicrustacea</taxon>
        <taxon>Malacostraca</taxon>
        <taxon>Eumalacostraca</taxon>
        <taxon>Eucarida</taxon>
        <taxon>Euphausiacea</taxon>
        <taxon>Euphausiidae</taxon>
        <taxon>Meganyctiphanes</taxon>
    </lineage>
</organism>
<dbReference type="Proteomes" id="UP001497623">
    <property type="component" value="Unassembled WGS sequence"/>
</dbReference>
<sequence length="727" mass="80629">MKYTAHKPDDEAGDEEQQLMLEGEKIDRSKDELLVRKLLDQEEDITCGVGSCTPAWAQVLARKEVFLAVYWLAGILQGMFFMYFVSILSTFEKRFKLNSKQTGIILSGNDISQVMLAIVVAYFGHHGHRPRWIALGIFCNAAAGLVATLPHWILGPGEASVDLANQYFQINATAQIKQKISEDLCFLPANTTCGTNDSNYDYSRLIPIICLFFSEFFVGVGVAIYWSIGIIYLDDNISKKSSPQYYAAQLMVRICGPVLGFLLGSKCLTIWIDPSVEAPSISTRDPRWLGAWWLGFLYLACGLSILGLMIAFFPRKLPEAFRQEVKTLLRKADKDTSEFGTRDLEDIVLRHKEEKKSHIASFKKLPSALLRLFRNPVYMGNLFNTGAYVLAITGYFNFKPKYLESQFRRSASQANAITGIASLVASVLGIGLSGVVMRLCRPSPRFLTGYLIFLTLWETCAMTSLIFVGCPKPDIQGPLQMGSSLPCSQDCGCSEAFAPVCSEDGTTVFYSACYAGCKEADYSQSPVVYNSCLCIEVSNITSVGTTSPFKDDSLPRKVGVLGSATLGNCAETCNSLIFYIIITIISKTVYATGRVASTMVHLRCVSDEEKGLAMGTMTVFMSFFAFIPAPIIMGLLIDSTCLVWNNSCGQRGNCWYYDTDQFRIAIHALPAGLILLSVVGDLVVFCYSKRMNLYGDNDDEDEDQKEKFRMNDPKENANTTEIEVKKC</sequence>
<dbReference type="InterPro" id="IPR002350">
    <property type="entry name" value="Kazal_dom"/>
</dbReference>
<evidence type="ECO:0000313" key="12">
    <source>
        <dbReference type="Proteomes" id="UP001497623"/>
    </source>
</evidence>
<feature type="transmembrane region" description="Helical" evidence="8">
    <location>
        <begin position="292"/>
        <end position="313"/>
    </location>
</feature>
<evidence type="ECO:0000256" key="3">
    <source>
        <dbReference type="ARBA" id="ARBA00022475"/>
    </source>
</evidence>
<feature type="transmembrane region" description="Helical" evidence="8">
    <location>
        <begin position="576"/>
        <end position="596"/>
    </location>
</feature>
<dbReference type="PANTHER" id="PTHR11388:SF76">
    <property type="entry name" value="SOLUTE CARRIER ORGANIC ANION TRANSPORTER FAMILY MEMBER"/>
    <property type="match status" value="1"/>
</dbReference>
<gene>
    <name evidence="11" type="ORF">MNOR_LOCUS23755</name>
</gene>
<keyword evidence="7" id="KW-1015">Disulfide bond</keyword>
<feature type="non-terminal residue" evidence="11">
    <location>
        <position position="727"/>
    </location>
</feature>
<dbReference type="GO" id="GO:0016323">
    <property type="term" value="C:basolateral plasma membrane"/>
    <property type="evidence" value="ECO:0007669"/>
    <property type="project" value="TreeGrafter"/>
</dbReference>
<evidence type="ECO:0000256" key="8">
    <source>
        <dbReference type="RuleBase" id="RU362056"/>
    </source>
</evidence>
<evidence type="ECO:0000256" key="6">
    <source>
        <dbReference type="ARBA" id="ARBA00023136"/>
    </source>
</evidence>
<feature type="transmembrane region" description="Helical" evidence="8">
    <location>
        <begin position="449"/>
        <end position="469"/>
    </location>
</feature>
<accession>A0AAV2RI47</accession>
<dbReference type="PROSITE" id="PS51465">
    <property type="entry name" value="KAZAL_2"/>
    <property type="match status" value="1"/>
</dbReference>
<evidence type="ECO:0000313" key="11">
    <source>
        <dbReference type="EMBL" id="CAL4123058.1"/>
    </source>
</evidence>
<feature type="transmembrane region" description="Helical" evidence="8">
    <location>
        <begin position="416"/>
        <end position="437"/>
    </location>
</feature>
<dbReference type="PANTHER" id="PTHR11388">
    <property type="entry name" value="ORGANIC ANION TRANSPORTER"/>
    <property type="match status" value="1"/>
</dbReference>
<feature type="transmembrane region" description="Helical" evidence="8">
    <location>
        <begin position="617"/>
        <end position="637"/>
    </location>
</feature>
<keyword evidence="8" id="KW-0813">Transport</keyword>
<dbReference type="Pfam" id="PF03137">
    <property type="entry name" value="OATP"/>
    <property type="match status" value="1"/>
</dbReference>
<keyword evidence="12" id="KW-1185">Reference proteome</keyword>
<feature type="domain" description="Kazal-like" evidence="10">
    <location>
        <begin position="481"/>
        <end position="536"/>
    </location>
</feature>
<feature type="region of interest" description="Disordered" evidence="9">
    <location>
        <begin position="698"/>
        <end position="727"/>
    </location>
</feature>
<evidence type="ECO:0000256" key="4">
    <source>
        <dbReference type="ARBA" id="ARBA00022692"/>
    </source>
</evidence>
<feature type="compositionally biased region" description="Basic and acidic residues" evidence="9">
    <location>
        <begin position="704"/>
        <end position="715"/>
    </location>
</feature>
<reference evidence="11 12" key="1">
    <citation type="submission" date="2024-05" db="EMBL/GenBank/DDBJ databases">
        <authorList>
            <person name="Wallberg A."/>
        </authorList>
    </citation>
    <scope>NUCLEOTIDE SEQUENCE [LARGE SCALE GENOMIC DNA]</scope>
</reference>
<feature type="transmembrane region" description="Helical" evidence="8">
    <location>
        <begin position="377"/>
        <end position="396"/>
    </location>
</feature>
<dbReference type="GO" id="GO:0043252">
    <property type="term" value="P:sodium-independent organic anion transport"/>
    <property type="evidence" value="ECO:0007669"/>
    <property type="project" value="TreeGrafter"/>
</dbReference>
<feature type="transmembrane region" description="Helical" evidence="8">
    <location>
        <begin position="65"/>
        <end position="84"/>
    </location>
</feature>
<evidence type="ECO:0000259" key="10">
    <source>
        <dbReference type="PROSITE" id="PS51465"/>
    </source>
</evidence>
<keyword evidence="5 8" id="KW-1133">Transmembrane helix</keyword>
<evidence type="ECO:0000256" key="9">
    <source>
        <dbReference type="SAM" id="MobiDB-lite"/>
    </source>
</evidence>
<evidence type="ECO:0000256" key="5">
    <source>
        <dbReference type="ARBA" id="ARBA00022989"/>
    </source>
</evidence>